<name>A0A1X4BL94_PSESF</name>
<dbReference type="EMBL" id="KY287802">
    <property type="protein sequence ID" value="ASD54184.1"/>
    <property type="molecule type" value="Genomic_DNA"/>
</dbReference>
<dbReference type="RefSeq" id="WP_017278805.1">
    <property type="nucleotide sequence ID" value="NZ_CP017007.1"/>
</dbReference>
<protein>
    <recommendedName>
        <fullName evidence="1">PIN domain-containing protein</fullName>
    </recommendedName>
</protein>
<accession>A0A1X4BL94</accession>
<organism evidence="2">
    <name type="scientific">Pseudomonas syringae pv. actinidiae</name>
    <dbReference type="NCBI Taxonomy" id="103796"/>
    <lineage>
        <taxon>Bacteria</taxon>
        <taxon>Pseudomonadati</taxon>
        <taxon>Pseudomonadota</taxon>
        <taxon>Gammaproteobacteria</taxon>
        <taxon>Pseudomonadales</taxon>
        <taxon>Pseudomonadaceae</taxon>
        <taxon>Pseudomonas</taxon>
        <taxon>Pseudomonas syringae</taxon>
    </lineage>
</organism>
<dbReference type="Pfam" id="PF20698">
    <property type="entry name" value="PIN-TPR-GreABC"/>
    <property type="match status" value="1"/>
</dbReference>
<dbReference type="InterPro" id="IPR011990">
    <property type="entry name" value="TPR-like_helical_dom_sf"/>
</dbReference>
<sequence>MPSLWSYFKFNKANNATAVKAKNGAVALNGDNNGTIVVNDTRTIKSAVSEALIAQTVILNKGLSGELQTEIGRQIDHYRDIMNSGRVKEALGLYTELLTHQAKNLQPVSIFRIKANIAICEHLLGKDDIAARLLLEACTYAPDDERAVALKAFALIIDNRPNTAIEYGLAALKNHPYNETLASYIIQAVRINYQHSETFENPFSQLPDHLKNSKPVKLAHIHLLASRETEGWRELANEYLCEDPDDLSAKSLVALGIIQHFVSSRQSPNGFKFSAADLSQLKTASEHLRDYWLEFQSSDRLANSWDLQSIQCLIISLKLIANFDELRELCAYVLSDLSEDQGLIETTAKCLLDIQEPELCRKAITKLQNLDESKKLSFLLNVTSLDWDTLSRYQEFQISKFDEAFSILAKIAVYIAKAKKQDSSGKAKLEQLLSSTTLDSRCRLLLFQLSYSCGVQTIALLAHSYGSKTSSQDFDVIEFYHYMKLARYLMLWKEIIYRLSTYPDSLENPELKHMLALAYINEQHIRSEAVSFYEDLTKAPTGFELLLGIFWYRQKDYAESQKFISLYFESKGKELYGLIILIDMAREKKDIPELQRLFEVHEIDDYDGSPIEWMHVAKALVMASRSAQGLELGHRIYSQNKNAPKVALSYFHLFLNANKTALLTNDLPVGAGCRLKLTCSDGTVVTREVPETIQDDILLNPDGVDPYIKEVLGCKSGYEYQRQKMQGVVVWRLEEVKHQYLDAFQTICETYETQFPDEGGLWSMKTEDGNVQPLLDFIKRQAEADEHFVTTVNDKRIPLGIAAGMRNKNVVEVVDLIRMTGDNIYTCVGTYEERDQATSTAINYRGKDAVLDTYTAWTVAQLNLGPALAKYFNQVYVTQSTIDSLERLLREFETHHGAEFSIGWRTGQFVRTMYTKEDIENQLGAFTSNLQALVKHCTIVKFNFPSAVDEVTELLLEFASESIEPFFVAKQNDALLITDDGFSREFATSNYRVMDSVWLQIIVNIAHQERLMDTREYSDAILGLCSYKHNAVSISSAVLEMVFQNDSSDDLRDFGFLCMSVGGPNAEQSSHFDLIMRFIINHWLCSYNPTFNQTIERLLYKSHGDAYPSTKAMKATSILLERVRQMPNGVGLLNEMMSMPILRLDKFVHAWWSGHFYS</sequence>
<evidence type="ECO:0000313" key="2">
    <source>
        <dbReference type="EMBL" id="ASD54184.1"/>
    </source>
</evidence>
<dbReference type="AlphaFoldDB" id="A0A1X4BL94"/>
<proteinExistence type="predicted"/>
<evidence type="ECO:0000259" key="1">
    <source>
        <dbReference type="Pfam" id="PF20698"/>
    </source>
</evidence>
<dbReference type="SUPFAM" id="SSF48452">
    <property type="entry name" value="TPR-like"/>
    <property type="match status" value="1"/>
</dbReference>
<dbReference type="InterPro" id="IPR048987">
    <property type="entry name" value="PIN-TPR-GreABC"/>
</dbReference>
<dbReference type="Gene3D" id="1.25.40.10">
    <property type="entry name" value="Tetratricopeptide repeat domain"/>
    <property type="match status" value="1"/>
</dbReference>
<reference evidence="2" key="1">
    <citation type="submission" date="2016-12" db="EMBL/GenBank/DDBJ databases">
        <title>The evolution of Pseudomonas syringae pv. actinidiae in New Zealand.</title>
        <authorList>
            <person name="Poulter R."/>
            <person name="Taiaroa G."/>
            <person name="Lamont I."/>
            <person name="Stockwell P."/>
            <person name="Butler M."/>
        </authorList>
    </citation>
    <scope>NUCLEOTIDE SEQUENCE</scope>
    <source>
        <strain evidence="2">RT371</strain>
    </source>
</reference>
<feature type="domain" description="PIN" evidence="1">
    <location>
        <begin position="850"/>
        <end position="988"/>
    </location>
</feature>